<dbReference type="FunFam" id="2.60.210.10:FF:000017">
    <property type="entry name" value="TNF receptor-associated factor"/>
    <property type="match status" value="1"/>
</dbReference>
<dbReference type="AlphaFoldDB" id="A0AAN4ZIS5"/>
<dbReference type="InterPro" id="IPR017907">
    <property type="entry name" value="Znf_RING_CS"/>
</dbReference>
<dbReference type="Proteomes" id="UP001328107">
    <property type="component" value="Unassembled WGS sequence"/>
</dbReference>
<dbReference type="InterPro" id="IPR001293">
    <property type="entry name" value="Znf_TRAF"/>
</dbReference>
<evidence type="ECO:0000259" key="10">
    <source>
        <dbReference type="PROSITE" id="PS50145"/>
    </source>
</evidence>
<dbReference type="Pfam" id="PF13445">
    <property type="entry name" value="zf-RING_UBOX"/>
    <property type="match status" value="1"/>
</dbReference>
<keyword evidence="5 7" id="KW-0863">Zinc-finger</keyword>
<feature type="domain" description="TRAF-type" evidence="10">
    <location>
        <begin position="116"/>
        <end position="167"/>
    </location>
</feature>
<keyword evidence="12" id="KW-1185">Reference proteome</keyword>
<evidence type="ECO:0000256" key="4">
    <source>
        <dbReference type="ARBA" id="ARBA00022737"/>
    </source>
</evidence>
<dbReference type="GO" id="GO:0043122">
    <property type="term" value="P:regulation of canonical NF-kappaB signal transduction"/>
    <property type="evidence" value="ECO:0007669"/>
    <property type="project" value="TreeGrafter"/>
</dbReference>
<feature type="non-terminal residue" evidence="11">
    <location>
        <position position="1"/>
    </location>
</feature>
<dbReference type="PROSITE" id="PS50145">
    <property type="entry name" value="ZF_TRAF"/>
    <property type="match status" value="2"/>
</dbReference>
<dbReference type="SMART" id="SM00061">
    <property type="entry name" value="MATH"/>
    <property type="match status" value="1"/>
</dbReference>
<dbReference type="InterPro" id="IPR027370">
    <property type="entry name" value="Znf-RING_euk"/>
</dbReference>
<evidence type="ECO:0000256" key="7">
    <source>
        <dbReference type="PROSITE-ProRule" id="PRU00207"/>
    </source>
</evidence>
<evidence type="ECO:0000256" key="1">
    <source>
        <dbReference type="ARBA" id="ARBA00004496"/>
    </source>
</evidence>
<evidence type="ECO:0000256" key="5">
    <source>
        <dbReference type="ARBA" id="ARBA00022771"/>
    </source>
</evidence>
<feature type="zinc finger region" description="TRAF-type" evidence="7">
    <location>
        <begin position="169"/>
        <end position="216"/>
    </location>
</feature>
<dbReference type="PROSITE" id="PS50144">
    <property type="entry name" value="MATH"/>
    <property type="match status" value="1"/>
</dbReference>
<accession>A0AAN4ZIS5</accession>
<dbReference type="Gene3D" id="3.30.40.10">
    <property type="entry name" value="Zinc/RING finger domain, C3HC4 (zinc finger)"/>
    <property type="match status" value="3"/>
</dbReference>
<dbReference type="FunFam" id="3.30.40.10:FF:000356">
    <property type="entry name" value="TNF receptor-associated factor"/>
    <property type="match status" value="1"/>
</dbReference>
<dbReference type="GO" id="GO:0005737">
    <property type="term" value="C:cytoplasm"/>
    <property type="evidence" value="ECO:0007669"/>
    <property type="project" value="UniProtKB-SubCell"/>
</dbReference>
<dbReference type="EMBL" id="BTRK01000003">
    <property type="protein sequence ID" value="GMR41596.1"/>
    <property type="molecule type" value="Genomic_DNA"/>
</dbReference>
<dbReference type="InterPro" id="IPR002083">
    <property type="entry name" value="MATH/TRAF_dom"/>
</dbReference>
<proteinExistence type="predicted"/>
<keyword evidence="6 7" id="KW-0862">Zinc</keyword>
<dbReference type="GO" id="GO:0007165">
    <property type="term" value="P:signal transduction"/>
    <property type="evidence" value="ECO:0007669"/>
    <property type="project" value="InterPro"/>
</dbReference>
<dbReference type="CDD" id="cd00270">
    <property type="entry name" value="MATH_TRAF_C"/>
    <property type="match status" value="1"/>
</dbReference>
<dbReference type="Pfam" id="PF21355">
    <property type="entry name" value="TRAF-mep_MATH"/>
    <property type="match status" value="1"/>
</dbReference>
<comment type="subcellular location">
    <subcellularLocation>
        <location evidence="1">Cytoplasm</location>
    </subcellularLocation>
</comment>
<dbReference type="PANTHER" id="PTHR10131">
    <property type="entry name" value="TNF RECEPTOR ASSOCIATED FACTOR"/>
    <property type="match status" value="1"/>
</dbReference>
<dbReference type="InterPro" id="IPR001841">
    <property type="entry name" value="Znf_RING"/>
</dbReference>
<evidence type="ECO:0000259" key="9">
    <source>
        <dbReference type="PROSITE" id="PS50144"/>
    </source>
</evidence>
<dbReference type="SMART" id="SM00184">
    <property type="entry name" value="RING"/>
    <property type="match status" value="1"/>
</dbReference>
<dbReference type="PROSITE" id="PS00518">
    <property type="entry name" value="ZF_RING_1"/>
    <property type="match status" value="1"/>
</dbReference>
<dbReference type="SUPFAM" id="SSF57850">
    <property type="entry name" value="RING/U-box"/>
    <property type="match status" value="1"/>
</dbReference>
<dbReference type="PIRSF" id="PIRSF015614">
    <property type="entry name" value="TRAF"/>
    <property type="match status" value="1"/>
</dbReference>
<dbReference type="PROSITE" id="PS50089">
    <property type="entry name" value="ZF_RING_2"/>
    <property type="match status" value="1"/>
</dbReference>
<dbReference type="InterPro" id="IPR049342">
    <property type="entry name" value="TRAF1-6_MATH_dom"/>
</dbReference>
<evidence type="ECO:0000256" key="6">
    <source>
        <dbReference type="ARBA" id="ARBA00022833"/>
    </source>
</evidence>
<keyword evidence="2" id="KW-0963">Cytoplasm</keyword>
<sequence length="437" mass="48713">SLLPTPPMEAVLVDNPSSHDHSSIDIIFVNPIDPSLLCPVCHQALRSPLKLPCGHKFCQQCIQVEGSTATCLVCQQPGQIVPDKATQKIVQSLQVFCSFKHNDCNWTGQLKDLQGHVAICDQRDIVCARGCGEVYTKKNEAEHLASGCTKRNEKCVHCKKEVSASSMAVHLKVCPSMPVKCPNQCGLENIHREELAAHLPSCPMAGNACPFSEWGCDYAGGRQMLQKHIKEEPIRHLTYLCDGVIELKAMLAFMQLNTEKMIRTIGTLESKSSNLEKMYGAQLVWRIDNVFQRQNEAKSGARSTIFSPPFVSSRHGYKMCLSACLYGDGQARGQYLSVYVTILRGDYDALLQWPFIHKVTVSLMDPCPSEKDRVNIDYVIRPTAGRENKTFLDRPTSERNASFGAQKLCLLDTLNSYIQDDSIFIKCIVDTEIMPVL</sequence>
<keyword evidence="4" id="KW-0677">Repeat</keyword>
<dbReference type="GO" id="GO:0042981">
    <property type="term" value="P:regulation of apoptotic process"/>
    <property type="evidence" value="ECO:0007669"/>
    <property type="project" value="InterPro"/>
</dbReference>
<protein>
    <recommendedName>
        <fullName evidence="13">TNF receptor-associated factor</fullName>
    </recommendedName>
</protein>
<evidence type="ECO:0000259" key="8">
    <source>
        <dbReference type="PROSITE" id="PS50089"/>
    </source>
</evidence>
<keyword evidence="3 7" id="KW-0479">Metal-binding</keyword>
<evidence type="ECO:0000256" key="3">
    <source>
        <dbReference type="ARBA" id="ARBA00022723"/>
    </source>
</evidence>
<organism evidence="11 12">
    <name type="scientific">Pristionchus mayeri</name>
    <dbReference type="NCBI Taxonomy" id="1317129"/>
    <lineage>
        <taxon>Eukaryota</taxon>
        <taxon>Metazoa</taxon>
        <taxon>Ecdysozoa</taxon>
        <taxon>Nematoda</taxon>
        <taxon>Chromadorea</taxon>
        <taxon>Rhabditida</taxon>
        <taxon>Rhabditina</taxon>
        <taxon>Diplogasteromorpha</taxon>
        <taxon>Diplogasteroidea</taxon>
        <taxon>Neodiplogasteridae</taxon>
        <taxon>Pristionchus</taxon>
    </lineage>
</organism>
<dbReference type="InterPro" id="IPR008974">
    <property type="entry name" value="TRAF-like"/>
</dbReference>
<dbReference type="InterPro" id="IPR012227">
    <property type="entry name" value="TNF_rcpt-assoc_TRAF_met"/>
</dbReference>
<dbReference type="SUPFAM" id="SSF49599">
    <property type="entry name" value="TRAF domain-like"/>
    <property type="match status" value="3"/>
</dbReference>
<dbReference type="GO" id="GO:0008270">
    <property type="term" value="F:zinc ion binding"/>
    <property type="evidence" value="ECO:0007669"/>
    <property type="project" value="UniProtKB-KW"/>
</dbReference>
<evidence type="ECO:0000313" key="11">
    <source>
        <dbReference type="EMBL" id="GMR41596.1"/>
    </source>
</evidence>
<gene>
    <name evidence="11" type="ORF">PMAYCL1PPCAC_11791</name>
</gene>
<name>A0AAN4ZIS5_9BILA</name>
<feature type="zinc finger region" description="TRAF-type" evidence="7">
    <location>
        <begin position="116"/>
        <end position="167"/>
    </location>
</feature>
<reference evidence="12" key="1">
    <citation type="submission" date="2022-10" db="EMBL/GenBank/DDBJ databases">
        <title>Genome assembly of Pristionchus species.</title>
        <authorList>
            <person name="Yoshida K."/>
            <person name="Sommer R.J."/>
        </authorList>
    </citation>
    <scope>NUCLEOTIDE SEQUENCE [LARGE SCALE GENOMIC DNA]</scope>
    <source>
        <strain evidence="12">RS5460</strain>
    </source>
</reference>
<dbReference type="Pfam" id="PF02176">
    <property type="entry name" value="zf-TRAF"/>
    <property type="match status" value="1"/>
</dbReference>
<feature type="domain" description="TRAF-type" evidence="10">
    <location>
        <begin position="169"/>
        <end position="216"/>
    </location>
</feature>
<dbReference type="PANTHER" id="PTHR10131:SF151">
    <property type="entry name" value="TNF RECEPTOR ASSOCIATED FACTOR (TRAF) HOMOLOG"/>
    <property type="match status" value="1"/>
</dbReference>
<dbReference type="Gene3D" id="2.60.210.10">
    <property type="entry name" value="Apoptosis, Tumor Necrosis Factor Receptor Associated Protein 2, Chain A"/>
    <property type="match status" value="1"/>
</dbReference>
<feature type="domain" description="MATH" evidence="9">
    <location>
        <begin position="280"/>
        <end position="429"/>
    </location>
</feature>
<evidence type="ECO:0000313" key="12">
    <source>
        <dbReference type="Proteomes" id="UP001328107"/>
    </source>
</evidence>
<comment type="caution">
    <text evidence="11">The sequence shown here is derived from an EMBL/GenBank/DDBJ whole genome shotgun (WGS) entry which is preliminary data.</text>
</comment>
<evidence type="ECO:0008006" key="13">
    <source>
        <dbReference type="Google" id="ProtNLM"/>
    </source>
</evidence>
<evidence type="ECO:0000256" key="2">
    <source>
        <dbReference type="ARBA" id="ARBA00022490"/>
    </source>
</evidence>
<dbReference type="InterPro" id="IPR013083">
    <property type="entry name" value="Znf_RING/FYVE/PHD"/>
</dbReference>
<feature type="domain" description="RING-type" evidence="8">
    <location>
        <begin position="38"/>
        <end position="75"/>
    </location>
</feature>